<organism evidence="1 2">
    <name type="scientific">Polyangium fumosum</name>
    <dbReference type="NCBI Taxonomy" id="889272"/>
    <lineage>
        <taxon>Bacteria</taxon>
        <taxon>Pseudomonadati</taxon>
        <taxon>Myxococcota</taxon>
        <taxon>Polyangia</taxon>
        <taxon>Polyangiales</taxon>
        <taxon>Polyangiaceae</taxon>
        <taxon>Polyangium</taxon>
    </lineage>
</organism>
<comment type="caution">
    <text evidence="1">The sequence shown here is derived from an EMBL/GenBank/DDBJ whole genome shotgun (WGS) entry which is preliminary data.</text>
</comment>
<gene>
    <name evidence="1" type="ORF">E8A74_27855</name>
</gene>
<dbReference type="AlphaFoldDB" id="A0A4U1J604"/>
<protein>
    <submittedName>
        <fullName evidence="1">Uncharacterized protein</fullName>
    </submittedName>
</protein>
<evidence type="ECO:0000313" key="2">
    <source>
        <dbReference type="Proteomes" id="UP000309215"/>
    </source>
</evidence>
<dbReference type="Proteomes" id="UP000309215">
    <property type="component" value="Unassembled WGS sequence"/>
</dbReference>
<accession>A0A4U1J604</accession>
<sequence length="142" mass="15799">MSNERIARPDPRCTAAYARRSDGVFYVGSSFWTEAESGANATPWFALTHRETERFHVDPAVRERIGLYLVGSDHRLYVTADKIKSTHGRRTFHGVPAGEPLTALLIAEAHKHAAEIVTLALIELRASMPRVKRPRRGGPLSP</sequence>
<name>A0A4U1J604_9BACT</name>
<dbReference type="EMBL" id="SSMQ01000033">
    <property type="protein sequence ID" value="TKD02719.1"/>
    <property type="molecule type" value="Genomic_DNA"/>
</dbReference>
<proteinExistence type="predicted"/>
<dbReference type="RefSeq" id="WP_136932125.1">
    <property type="nucleotide sequence ID" value="NZ_SSMQ01000033.1"/>
</dbReference>
<keyword evidence="2" id="KW-1185">Reference proteome</keyword>
<reference evidence="1 2" key="1">
    <citation type="submission" date="2019-04" db="EMBL/GenBank/DDBJ databases">
        <authorList>
            <person name="Li Y."/>
            <person name="Wang J."/>
        </authorList>
    </citation>
    <scope>NUCLEOTIDE SEQUENCE [LARGE SCALE GENOMIC DNA]</scope>
    <source>
        <strain evidence="1 2">DSM 14668</strain>
    </source>
</reference>
<evidence type="ECO:0000313" key="1">
    <source>
        <dbReference type="EMBL" id="TKD02719.1"/>
    </source>
</evidence>